<organism evidence="5 6">
    <name type="scientific">Profundicola chukchiensis</name>
    <dbReference type="NCBI Taxonomy" id="2961959"/>
    <lineage>
        <taxon>Bacteria</taxon>
        <taxon>Pseudomonadati</taxon>
        <taxon>Bacteroidota</taxon>
        <taxon>Flavobacteriia</taxon>
        <taxon>Flavobacteriales</taxon>
        <taxon>Weeksellaceae</taxon>
        <taxon>Profundicola</taxon>
    </lineage>
</organism>
<comment type="caution">
    <text evidence="5">The sequence shown here is derived from an EMBL/GenBank/DDBJ whole genome shotgun (WGS) entry which is preliminary data.</text>
</comment>
<feature type="signal peptide" evidence="2">
    <location>
        <begin position="1"/>
        <end position="23"/>
    </location>
</feature>
<sequence length="697" mass="75111">MMKRFTLLLCLSYCTLGLSQVQAQHQSREFTDATSYQNMSVAETISNQHVLSRTNQQGANPLNPNQPQVNLPATGFVDSEMTSRTMLYFNGPYWNVNGTPKKSVLESVALGMNSIGSEAKAANNTTVADDFVLNNDADITAIDLFAYQTGSITPSITSVFIQIWDGNPSQGASVIWGDLTTNVISGVSYSGANRVVETDMEATNREIQKVTAATPGLSLTAGTYWIEYTFAGVGASGPYVPPVVILGETTTGNAIQRNVVDNEIYFVQTLDSGTGTPQGMPFILHGEITAGDTFPAPYCETDFLAVEPITLVEVSNISNRSSAEVEDNVIHEDFTAIVGNMVEGETYPITLEGNTNGDNANTFTVFIDWNQDGEFNNAEERYEIGTIYNSNGNDNNQVSGNIVVPAGVVHGQTRMRVMKTLGTDFSIDACTGFAWGQAEDYTIDVTATTVNAPFPYPYCGPIDYTLVVEPITLVDVAGIYNVSDSGLNSSPAHEDFTSIVGEMTAGQTYSAILEGNTDGYTNSFTIFIDWNQDGELNNEDERYEIGVLDGSTGADGIQAVGEIQVPEDALAGPTRMRVIKRYTSTGGDYANDSCSPGSNYGQAEDYTINVTAASMSTVEVKANDFNFYPNPTTNDIFLKSSKNIESVVVYNMLGQTVKSMKVDATDAQISLGGLKAGNYVMQVSIDGKTTSHKVMKK</sequence>
<dbReference type="RefSeq" id="WP_304420985.1">
    <property type="nucleotide sequence ID" value="NZ_JANCMU010000005.1"/>
</dbReference>
<dbReference type="InterPro" id="IPR045474">
    <property type="entry name" value="GEVED"/>
</dbReference>
<evidence type="ECO:0000259" key="4">
    <source>
        <dbReference type="Pfam" id="PF20009"/>
    </source>
</evidence>
<keyword evidence="1 2" id="KW-0732">Signal</keyword>
<dbReference type="Pfam" id="PF18962">
    <property type="entry name" value="Por_Secre_tail"/>
    <property type="match status" value="1"/>
</dbReference>
<accession>A0A9X4RX93</accession>
<evidence type="ECO:0000313" key="5">
    <source>
        <dbReference type="EMBL" id="MDG4946632.1"/>
    </source>
</evidence>
<protein>
    <submittedName>
        <fullName evidence="5">T9SS type A sorting domain-containing protein</fullName>
    </submittedName>
</protein>
<gene>
    <name evidence="5" type="ORF">NMK71_09410</name>
</gene>
<name>A0A9X4RX93_9FLAO</name>
<evidence type="ECO:0000259" key="3">
    <source>
        <dbReference type="Pfam" id="PF18962"/>
    </source>
</evidence>
<dbReference type="NCBIfam" id="TIGR04183">
    <property type="entry name" value="Por_Secre_tail"/>
    <property type="match status" value="1"/>
</dbReference>
<evidence type="ECO:0000256" key="1">
    <source>
        <dbReference type="ARBA" id="ARBA00022729"/>
    </source>
</evidence>
<keyword evidence="6" id="KW-1185">Reference proteome</keyword>
<dbReference type="AlphaFoldDB" id="A0A9X4RX93"/>
<dbReference type="EMBL" id="JANCMU010000005">
    <property type="protein sequence ID" value="MDG4946632.1"/>
    <property type="molecule type" value="Genomic_DNA"/>
</dbReference>
<feature type="domain" description="GEVED" evidence="4">
    <location>
        <begin position="363"/>
        <end position="443"/>
    </location>
</feature>
<proteinExistence type="predicted"/>
<evidence type="ECO:0000313" key="6">
    <source>
        <dbReference type="Proteomes" id="UP001152599"/>
    </source>
</evidence>
<feature type="domain" description="Secretion system C-terminal sorting" evidence="3">
    <location>
        <begin position="628"/>
        <end position="694"/>
    </location>
</feature>
<evidence type="ECO:0000256" key="2">
    <source>
        <dbReference type="SAM" id="SignalP"/>
    </source>
</evidence>
<feature type="domain" description="GEVED" evidence="4">
    <location>
        <begin position="524"/>
        <end position="609"/>
    </location>
</feature>
<dbReference type="Pfam" id="PF20009">
    <property type="entry name" value="GEVED"/>
    <property type="match status" value="2"/>
</dbReference>
<dbReference type="Proteomes" id="UP001152599">
    <property type="component" value="Unassembled WGS sequence"/>
</dbReference>
<reference evidence="5" key="1">
    <citation type="submission" date="2022-07" db="EMBL/GenBank/DDBJ databases">
        <title>Description and genome-wide analysis of Profundicola chukchiensis gen. nov., sp. nov., marine bacteria isolated from bottom sediments of the Chukchi Sea.</title>
        <authorList>
            <person name="Romanenko L."/>
            <person name="Otstavnykh N."/>
            <person name="Kurilenko V."/>
            <person name="Eremeev V."/>
            <person name="Velansky P."/>
            <person name="Mikhailov V."/>
            <person name="Isaeva M."/>
        </authorList>
    </citation>
    <scope>NUCLEOTIDE SEQUENCE</scope>
    <source>
        <strain evidence="5">KMM 9713</strain>
    </source>
</reference>
<dbReference type="InterPro" id="IPR026444">
    <property type="entry name" value="Secre_tail"/>
</dbReference>
<feature type="chain" id="PRO_5040766966" evidence="2">
    <location>
        <begin position="24"/>
        <end position="697"/>
    </location>
</feature>